<comment type="caution">
    <text evidence="1">The sequence shown here is derived from an EMBL/GenBank/DDBJ whole genome shotgun (WGS) entry which is preliminary data.</text>
</comment>
<evidence type="ECO:0000313" key="2">
    <source>
        <dbReference type="Proteomes" id="UP000502823"/>
    </source>
</evidence>
<accession>A0A6L2PRA5</accession>
<feature type="non-terminal residue" evidence="1">
    <location>
        <position position="66"/>
    </location>
</feature>
<keyword evidence="2" id="KW-1185">Reference proteome</keyword>
<proteinExistence type="predicted"/>
<dbReference type="Proteomes" id="UP000502823">
    <property type="component" value="Unassembled WGS sequence"/>
</dbReference>
<gene>
    <name evidence="1" type="ORF">Cfor_09852</name>
</gene>
<sequence>EHYGAAGAVRAPGKHRDLDMRGAGAILPWHATSSRRGLVPLRPSCLYTGTAATYGELLRKTSYTKA</sequence>
<dbReference type="AlphaFoldDB" id="A0A6L2PRA5"/>
<evidence type="ECO:0000313" key="1">
    <source>
        <dbReference type="EMBL" id="GFG35103.1"/>
    </source>
</evidence>
<dbReference type="EMBL" id="BLKM01011986">
    <property type="protein sequence ID" value="GFG35103.1"/>
    <property type="molecule type" value="Genomic_DNA"/>
</dbReference>
<name>A0A6L2PRA5_COPFO</name>
<protein>
    <submittedName>
        <fullName evidence="1">Uncharacterized protein</fullName>
    </submittedName>
</protein>
<reference evidence="2" key="1">
    <citation type="submission" date="2020-01" db="EMBL/GenBank/DDBJ databases">
        <title>Draft genome sequence of the Termite Coptotermes fromosanus.</title>
        <authorList>
            <person name="Itakura S."/>
            <person name="Yosikawa Y."/>
            <person name="Umezawa K."/>
        </authorList>
    </citation>
    <scope>NUCLEOTIDE SEQUENCE [LARGE SCALE GENOMIC DNA]</scope>
</reference>
<dbReference type="InParanoid" id="A0A6L2PRA5"/>
<organism evidence="1 2">
    <name type="scientific">Coptotermes formosanus</name>
    <name type="common">Formosan subterranean termite</name>
    <dbReference type="NCBI Taxonomy" id="36987"/>
    <lineage>
        <taxon>Eukaryota</taxon>
        <taxon>Metazoa</taxon>
        <taxon>Ecdysozoa</taxon>
        <taxon>Arthropoda</taxon>
        <taxon>Hexapoda</taxon>
        <taxon>Insecta</taxon>
        <taxon>Pterygota</taxon>
        <taxon>Neoptera</taxon>
        <taxon>Polyneoptera</taxon>
        <taxon>Dictyoptera</taxon>
        <taxon>Blattodea</taxon>
        <taxon>Blattoidea</taxon>
        <taxon>Termitoidae</taxon>
        <taxon>Rhinotermitidae</taxon>
        <taxon>Coptotermes</taxon>
    </lineage>
</organism>
<feature type="non-terminal residue" evidence="1">
    <location>
        <position position="1"/>
    </location>
</feature>